<dbReference type="Pfam" id="PF01073">
    <property type="entry name" value="3Beta_HSD"/>
    <property type="match status" value="1"/>
</dbReference>
<feature type="transmembrane region" description="Helical" evidence="3">
    <location>
        <begin position="361"/>
        <end position="378"/>
    </location>
</feature>
<dbReference type="OrthoDB" id="2735536at2759"/>
<evidence type="ECO:0000256" key="2">
    <source>
        <dbReference type="ARBA" id="ARBA00023002"/>
    </source>
</evidence>
<comment type="caution">
    <text evidence="5">The sequence shown here is derived from an EMBL/GenBank/DDBJ whole genome shotgun (WGS) entry which is preliminary data.</text>
</comment>
<dbReference type="PANTHER" id="PTHR43245:SF51">
    <property type="entry name" value="SHORT CHAIN DEHYDROGENASE_REDUCTASE FAMILY 42E, MEMBER 2"/>
    <property type="match status" value="1"/>
</dbReference>
<sequence>MRMCLIGGGGYFGQNLAMQLQKEGHFVVALDLNFPKFDGLDLDLVKLQKVKGSVLDPHSLDEALQDCDACFHLAGYGMSGGASLEREKIMLINVKGTDLVMDHCVQNGVKRFVFASSIGVIFGHKEVYDIDESEPYLTQFMNPYCESKCIAEQKVLKMNGKGDLKTVALRFRGIYGPGEPRSTLRTADMCMRGFIKATFEKSEPCLTQYSSMKNSAYAMRLAEEALRKENSPAAGQPYNIVDDGPPVEAIPFWFPIMDALEITRPSFKIPYHLAYFFAIVCELLYYVFKIEPMFTRFEVNLISLTHTFNISKAKRDLGYAPMENHDLTETIVFLKNYYKQKELEEVKDDGALDKDQQRLKLLIGSVAVLWSLYHYFFLV</sequence>
<feature type="domain" description="3-beta hydroxysteroid dehydrogenase/isomerase" evidence="4">
    <location>
        <begin position="5"/>
        <end position="266"/>
    </location>
</feature>
<organism evidence="5 6">
    <name type="scientific">Steinernema carpocapsae</name>
    <name type="common">Entomopathogenic nematode</name>
    <dbReference type="NCBI Taxonomy" id="34508"/>
    <lineage>
        <taxon>Eukaryota</taxon>
        <taxon>Metazoa</taxon>
        <taxon>Ecdysozoa</taxon>
        <taxon>Nematoda</taxon>
        <taxon>Chromadorea</taxon>
        <taxon>Rhabditida</taxon>
        <taxon>Tylenchina</taxon>
        <taxon>Panagrolaimomorpha</taxon>
        <taxon>Strongyloidoidea</taxon>
        <taxon>Steinernematidae</taxon>
        <taxon>Steinernema</taxon>
    </lineage>
</organism>
<evidence type="ECO:0000256" key="1">
    <source>
        <dbReference type="ARBA" id="ARBA00009219"/>
    </source>
</evidence>
<keyword evidence="2 3" id="KW-0560">Oxidoreductase</keyword>
<dbReference type="GO" id="GO:0006694">
    <property type="term" value="P:steroid biosynthetic process"/>
    <property type="evidence" value="ECO:0007669"/>
    <property type="project" value="InterPro"/>
</dbReference>
<dbReference type="EMBL" id="AZBU02000011">
    <property type="protein sequence ID" value="TKR61715.1"/>
    <property type="molecule type" value="Genomic_DNA"/>
</dbReference>
<name>A0A4V5ZXZ7_STECR</name>
<keyword evidence="3" id="KW-1133">Transmembrane helix</keyword>
<dbReference type="InterPro" id="IPR036291">
    <property type="entry name" value="NAD(P)-bd_dom_sf"/>
</dbReference>
<feature type="transmembrane region" description="Helical" evidence="3">
    <location>
        <begin position="269"/>
        <end position="288"/>
    </location>
</feature>
<accession>A0A4V5ZXZ7</accession>
<keyword evidence="3" id="KW-0812">Transmembrane</keyword>
<dbReference type="PANTHER" id="PTHR43245">
    <property type="entry name" value="BIFUNCTIONAL POLYMYXIN RESISTANCE PROTEIN ARNA"/>
    <property type="match status" value="1"/>
</dbReference>
<dbReference type="Gene3D" id="3.40.50.720">
    <property type="entry name" value="NAD(P)-binding Rossmann-like Domain"/>
    <property type="match status" value="1"/>
</dbReference>
<evidence type="ECO:0000259" key="4">
    <source>
        <dbReference type="Pfam" id="PF01073"/>
    </source>
</evidence>
<dbReference type="InterPro" id="IPR050177">
    <property type="entry name" value="Lipid_A_modif_metabolic_enz"/>
</dbReference>
<evidence type="ECO:0000313" key="6">
    <source>
        <dbReference type="Proteomes" id="UP000298663"/>
    </source>
</evidence>
<dbReference type="InterPro" id="IPR002225">
    <property type="entry name" value="3Beta_OHSteriod_DH/Estase"/>
</dbReference>
<dbReference type="AlphaFoldDB" id="A0A4V5ZXZ7"/>
<reference evidence="5 6" key="1">
    <citation type="journal article" date="2015" name="Genome Biol.">
        <title>Comparative genomics of Steinernema reveals deeply conserved gene regulatory networks.</title>
        <authorList>
            <person name="Dillman A.R."/>
            <person name="Macchietto M."/>
            <person name="Porter C.F."/>
            <person name="Rogers A."/>
            <person name="Williams B."/>
            <person name="Antoshechkin I."/>
            <person name="Lee M.M."/>
            <person name="Goodwin Z."/>
            <person name="Lu X."/>
            <person name="Lewis E.E."/>
            <person name="Goodrich-Blair H."/>
            <person name="Stock S.P."/>
            <person name="Adams B.J."/>
            <person name="Sternberg P.W."/>
            <person name="Mortazavi A."/>
        </authorList>
    </citation>
    <scope>NUCLEOTIDE SEQUENCE [LARGE SCALE GENOMIC DNA]</scope>
    <source>
        <strain evidence="5 6">ALL</strain>
    </source>
</reference>
<evidence type="ECO:0000256" key="3">
    <source>
        <dbReference type="RuleBase" id="RU004475"/>
    </source>
</evidence>
<reference evidence="5 6" key="2">
    <citation type="journal article" date="2019" name="G3 (Bethesda)">
        <title>Hybrid Assembly of the Genome of the Entomopathogenic Nematode Steinernema carpocapsae Identifies the X-Chromosome.</title>
        <authorList>
            <person name="Serra L."/>
            <person name="Macchietto M."/>
            <person name="Macias-Munoz A."/>
            <person name="McGill C.J."/>
            <person name="Rodriguez I.M."/>
            <person name="Rodriguez B."/>
            <person name="Murad R."/>
            <person name="Mortazavi A."/>
        </authorList>
    </citation>
    <scope>NUCLEOTIDE SEQUENCE [LARGE SCALE GENOMIC DNA]</scope>
    <source>
        <strain evidence="5 6">ALL</strain>
    </source>
</reference>
<gene>
    <name evidence="5" type="ORF">L596_028795</name>
</gene>
<evidence type="ECO:0000313" key="5">
    <source>
        <dbReference type="EMBL" id="TKR61715.1"/>
    </source>
</evidence>
<keyword evidence="6" id="KW-1185">Reference proteome</keyword>
<dbReference type="STRING" id="34508.A0A4V5ZXZ7"/>
<dbReference type="Proteomes" id="UP000298663">
    <property type="component" value="Unassembled WGS sequence"/>
</dbReference>
<comment type="similarity">
    <text evidence="1 3">Belongs to the 3-beta-HSD family.</text>
</comment>
<keyword evidence="3" id="KW-0472">Membrane</keyword>
<protein>
    <recommendedName>
        <fullName evidence="4">3-beta hydroxysteroid dehydrogenase/isomerase domain-containing protein</fullName>
    </recommendedName>
</protein>
<dbReference type="GO" id="GO:0016616">
    <property type="term" value="F:oxidoreductase activity, acting on the CH-OH group of donors, NAD or NADP as acceptor"/>
    <property type="evidence" value="ECO:0007669"/>
    <property type="project" value="InterPro"/>
</dbReference>
<dbReference type="SUPFAM" id="SSF51735">
    <property type="entry name" value="NAD(P)-binding Rossmann-fold domains"/>
    <property type="match status" value="1"/>
</dbReference>
<proteinExistence type="inferred from homology"/>